<keyword evidence="2" id="KW-1185">Reference proteome</keyword>
<dbReference type="EMBL" id="BAABWN010000006">
    <property type="protein sequence ID" value="GAA6168365.1"/>
    <property type="molecule type" value="Genomic_DNA"/>
</dbReference>
<evidence type="ECO:0000313" key="1">
    <source>
        <dbReference type="EMBL" id="GAA6168365.1"/>
    </source>
</evidence>
<dbReference type="InterPro" id="IPR016084">
    <property type="entry name" value="Haem_Oase-like_multi-hlx"/>
</dbReference>
<sequence length="284" mass="33529">MIDQKALYLYNHKKNQQIWTHDDSFLMYEKNWIERTRDSFPKIEDSLSYSQFKDNINQLIKEETENENESSNFVSYGMNLEQFKIFIQEFAVDGFTEAQVFYYVMPRLHLSAQLPLLRIMIDEFGSGNPKRSHTTLYCNLLEELDLPTQVQYYYDKISITNYEFVNLYYWLTLRADDPSYFVGALTYLESIIPYVFPCYVDACKRLNITSHQYYSEHCHIDTFHSQECYRVLNAMQETNTLNAAKAWEGVLLSSIITNHVFEEAVAKAKNYISSPTTFTLEETL</sequence>
<name>A0ABQ0A9N2_9GAMM</name>
<organism evidence="1 2">
    <name type="scientific">Sessilibacter corallicola</name>
    <dbReference type="NCBI Taxonomy" id="2904075"/>
    <lineage>
        <taxon>Bacteria</taxon>
        <taxon>Pseudomonadati</taxon>
        <taxon>Pseudomonadota</taxon>
        <taxon>Gammaproteobacteria</taxon>
        <taxon>Cellvibrionales</taxon>
        <taxon>Cellvibrionaceae</taxon>
        <taxon>Sessilibacter</taxon>
    </lineage>
</organism>
<accession>A0ABQ0A9N2</accession>
<proteinExistence type="predicted"/>
<dbReference type="Pfam" id="PF14518">
    <property type="entry name" value="Haem_oxygenas_2"/>
    <property type="match status" value="1"/>
</dbReference>
<protein>
    <submittedName>
        <fullName evidence="1">Iron-containing redox enzyme family protein</fullName>
    </submittedName>
</protein>
<dbReference type="SUPFAM" id="SSF48613">
    <property type="entry name" value="Heme oxygenase-like"/>
    <property type="match status" value="1"/>
</dbReference>
<evidence type="ECO:0000313" key="2">
    <source>
        <dbReference type="Proteomes" id="UP001465153"/>
    </source>
</evidence>
<dbReference type="Gene3D" id="1.20.910.10">
    <property type="entry name" value="Heme oxygenase-like"/>
    <property type="match status" value="1"/>
</dbReference>
<reference evidence="1 2" key="1">
    <citation type="submission" date="2024-04" db="EMBL/GenBank/DDBJ databases">
        <title>Draft genome sequence of Sessilibacter corallicola NBRC 116591.</title>
        <authorList>
            <person name="Miyakawa T."/>
            <person name="Kusuya Y."/>
            <person name="Miura T."/>
        </authorList>
    </citation>
    <scope>NUCLEOTIDE SEQUENCE [LARGE SCALE GENOMIC DNA]</scope>
    <source>
        <strain evidence="1 2">KU-00831-HH</strain>
    </source>
</reference>
<dbReference type="Proteomes" id="UP001465153">
    <property type="component" value="Unassembled WGS sequence"/>
</dbReference>
<comment type="caution">
    <text evidence="1">The sequence shown here is derived from an EMBL/GenBank/DDBJ whole genome shotgun (WGS) entry which is preliminary data.</text>
</comment>
<gene>
    <name evidence="1" type="ORF">NBRC116591_21760</name>
</gene>
<dbReference type="SMART" id="SM01236">
    <property type="entry name" value="Haem_oxygenase_2"/>
    <property type="match status" value="1"/>
</dbReference>
<dbReference type="RefSeq" id="WP_353303046.1">
    <property type="nucleotide sequence ID" value="NZ_BAABWN010000006.1"/>
</dbReference>